<gene>
    <name evidence="2" type="ORF">SPSIL_014890</name>
</gene>
<dbReference type="Proteomes" id="UP000216752">
    <property type="component" value="Chromosome"/>
</dbReference>
<name>A0ABZ3II93_9FIRM</name>
<protein>
    <recommendedName>
        <fullName evidence="4">Phage protein</fullName>
    </recommendedName>
</protein>
<feature type="region of interest" description="Disordered" evidence="1">
    <location>
        <begin position="243"/>
        <end position="263"/>
    </location>
</feature>
<evidence type="ECO:0000256" key="1">
    <source>
        <dbReference type="SAM" id="MobiDB-lite"/>
    </source>
</evidence>
<dbReference type="EMBL" id="CP155573">
    <property type="protein sequence ID" value="XFO65379.1"/>
    <property type="molecule type" value="Genomic_DNA"/>
</dbReference>
<organism evidence="2 3">
    <name type="scientific">Sporomusa silvacetica DSM 10669</name>
    <dbReference type="NCBI Taxonomy" id="1123289"/>
    <lineage>
        <taxon>Bacteria</taxon>
        <taxon>Bacillati</taxon>
        <taxon>Bacillota</taxon>
        <taxon>Negativicutes</taxon>
        <taxon>Selenomonadales</taxon>
        <taxon>Sporomusaceae</taxon>
        <taxon>Sporomusa</taxon>
    </lineage>
</organism>
<evidence type="ECO:0008006" key="4">
    <source>
        <dbReference type="Google" id="ProtNLM"/>
    </source>
</evidence>
<evidence type="ECO:0000313" key="2">
    <source>
        <dbReference type="EMBL" id="XFO65379.1"/>
    </source>
</evidence>
<sequence>MLVCAGLNYLCGVKINMLENSIKDVIGKKLEDGTIEKLVAEQLEKGVLNALDSLFRSYGDVTKVIEDKIKSVMVPYLEGYDYSKYIVKLDSVLVEVLENCALDNKKMLTNFKELMLPEERKTIKASELYDIWCKYVAKEVETNGLEIDYDDGPTYTPVEVTLNVDYDNDRSWSSFNYATLVFECEHDEEMNFAIRLNRWTGDKEEDQWGIGYDKVKDIASLRRLNDFEILLMRLDQAGTKLIMDTDSESDEITPEEEPEATYE</sequence>
<feature type="compositionally biased region" description="Acidic residues" evidence="1">
    <location>
        <begin position="245"/>
        <end position="263"/>
    </location>
</feature>
<keyword evidence="3" id="KW-1185">Reference proteome</keyword>
<evidence type="ECO:0000313" key="3">
    <source>
        <dbReference type="Proteomes" id="UP000216752"/>
    </source>
</evidence>
<reference evidence="2" key="1">
    <citation type="submission" date="2024-05" db="EMBL/GenBank/DDBJ databases">
        <title>Isolation and characterization of Sporomusa carbonis sp. nov., a carboxydotrophic hydrogenogen in the genus of Sporomusa isolated from a charcoal burning pile.</title>
        <authorList>
            <person name="Boeer T."/>
            <person name="Rosenbaum F."/>
            <person name="Eysell L."/>
            <person name="Mueller V."/>
            <person name="Daniel R."/>
            <person name="Poehlein A."/>
        </authorList>
    </citation>
    <scope>NUCLEOTIDE SEQUENCE [LARGE SCALE GENOMIC DNA]</scope>
    <source>
        <strain evidence="2">DSM 10669</strain>
    </source>
</reference>
<accession>A0ABZ3II93</accession>
<proteinExistence type="predicted"/>